<dbReference type="AlphaFoldDB" id="F8FM98"/>
<accession>F8FM98</accession>
<evidence type="ECO:0000313" key="1">
    <source>
        <dbReference type="EMBL" id="AEI38906.1"/>
    </source>
</evidence>
<gene>
    <name evidence="1" type="ordered locus">KNP414_00281</name>
</gene>
<evidence type="ECO:0000313" key="2">
    <source>
        <dbReference type="Proteomes" id="UP000006620"/>
    </source>
</evidence>
<protein>
    <submittedName>
        <fullName evidence="1">Uncharacterized protein</fullName>
    </submittedName>
</protein>
<dbReference type="EMBL" id="CP002869">
    <property type="protein sequence ID" value="AEI38906.1"/>
    <property type="molecule type" value="Genomic_DNA"/>
</dbReference>
<organism evidence="1 2">
    <name type="scientific">Paenibacillus mucilaginosus (strain KNP414)</name>
    <dbReference type="NCBI Taxonomy" id="1036673"/>
    <lineage>
        <taxon>Bacteria</taxon>
        <taxon>Bacillati</taxon>
        <taxon>Bacillota</taxon>
        <taxon>Bacilli</taxon>
        <taxon>Bacillales</taxon>
        <taxon>Paenibacillaceae</taxon>
        <taxon>Paenibacillus</taxon>
    </lineage>
</organism>
<reference evidence="2" key="1">
    <citation type="submission" date="2011-06" db="EMBL/GenBank/DDBJ databases">
        <title>Complete genome sequence of Paenibacillus mucilaginosus KNP414.</title>
        <authorList>
            <person name="Wang J."/>
            <person name="Hu S."/>
            <person name="Hu X."/>
            <person name="Zhang B."/>
            <person name="Dong D."/>
            <person name="Zhang S."/>
            <person name="Zhao K."/>
            <person name="Wu D."/>
        </authorList>
    </citation>
    <scope>NUCLEOTIDE SEQUENCE [LARGE SCALE GENOMIC DNA]</scope>
    <source>
        <strain evidence="2">KNP414</strain>
    </source>
</reference>
<dbReference type="PATRIC" id="fig|1036673.3.peg.241"/>
<sequence>MPRQRGRADRDVKGTARSCTSLLLVNAGLTVGFLCPGQAAAPGPGERLFVRERPFIF</sequence>
<reference evidence="1 2" key="2">
    <citation type="journal article" date="2013" name="Genome Announc.">
        <title>Genome Sequence of Growth-Improving Paenibacillus mucilaginosus Strain KNP414.</title>
        <authorList>
            <person name="Lu J.J."/>
            <person name="Wang J.F."/>
            <person name="Hu X.F."/>
        </authorList>
    </citation>
    <scope>NUCLEOTIDE SEQUENCE [LARGE SCALE GENOMIC DNA]</scope>
    <source>
        <strain evidence="1 2">KNP414</strain>
    </source>
</reference>
<proteinExistence type="predicted"/>
<dbReference type="HOGENOM" id="CLU_2992411_0_0_9"/>
<dbReference type="Proteomes" id="UP000006620">
    <property type="component" value="Chromosome"/>
</dbReference>
<dbReference type="KEGG" id="pms:KNP414_00281"/>
<name>F8FM98_PAEMK</name>